<organism evidence="1">
    <name type="scientific">marine sediment metagenome</name>
    <dbReference type="NCBI Taxonomy" id="412755"/>
    <lineage>
        <taxon>unclassified sequences</taxon>
        <taxon>metagenomes</taxon>
        <taxon>ecological metagenomes</taxon>
    </lineage>
</organism>
<name>X0UAI1_9ZZZZ</name>
<proteinExistence type="predicted"/>
<evidence type="ECO:0000313" key="1">
    <source>
        <dbReference type="EMBL" id="GAF85475.1"/>
    </source>
</evidence>
<comment type="caution">
    <text evidence="1">The sequence shown here is derived from an EMBL/GenBank/DDBJ whole genome shotgun (WGS) entry which is preliminary data.</text>
</comment>
<protein>
    <submittedName>
        <fullName evidence="1">Uncharacterized protein</fullName>
    </submittedName>
</protein>
<feature type="non-terminal residue" evidence="1">
    <location>
        <position position="1"/>
    </location>
</feature>
<gene>
    <name evidence="1" type="ORF">S01H1_07200</name>
</gene>
<dbReference type="AlphaFoldDB" id="X0UAI1"/>
<accession>X0UAI1</accession>
<dbReference type="EMBL" id="BARS01003714">
    <property type="protein sequence ID" value="GAF85475.1"/>
    <property type="molecule type" value="Genomic_DNA"/>
</dbReference>
<sequence length="140" mass="15556">PGSYSLFAVAVYGEVAGCLIGARANLAKGDNVTLEIPWRQPKGPSTVGPNRSFDYPVKLEDRDYSVSELCEFLTDITKSNPRIIADSSIENEKLRFGKGEMSVWDVLEKLYLDRGWKVDEGADKTLIIRPMDKTDVQVGD</sequence>
<reference evidence="1" key="1">
    <citation type="journal article" date="2014" name="Front. Microbiol.">
        <title>High frequency of phylogenetically diverse reductive dehalogenase-homologous genes in deep subseafloor sedimentary metagenomes.</title>
        <authorList>
            <person name="Kawai M."/>
            <person name="Futagami T."/>
            <person name="Toyoda A."/>
            <person name="Takaki Y."/>
            <person name="Nishi S."/>
            <person name="Hori S."/>
            <person name="Arai W."/>
            <person name="Tsubouchi T."/>
            <person name="Morono Y."/>
            <person name="Uchiyama I."/>
            <person name="Ito T."/>
            <person name="Fujiyama A."/>
            <person name="Inagaki F."/>
            <person name="Takami H."/>
        </authorList>
    </citation>
    <scope>NUCLEOTIDE SEQUENCE</scope>
    <source>
        <strain evidence="1">Expedition CK06-06</strain>
    </source>
</reference>